<gene>
    <name evidence="5" type="ORF">RQP53_05040</name>
</gene>
<dbReference type="Gene3D" id="3.30.450.80">
    <property type="entry name" value="Transcription factor LuxR-like, autoinducer-binding domain"/>
    <property type="match status" value="1"/>
</dbReference>
<dbReference type="InterPro" id="IPR016032">
    <property type="entry name" value="Sig_transdc_resp-reg_C-effctor"/>
</dbReference>
<evidence type="ECO:0000313" key="6">
    <source>
        <dbReference type="Proteomes" id="UP001246372"/>
    </source>
</evidence>
<keyword evidence="1" id="KW-0805">Transcription regulation</keyword>
<sequence length="237" mass="26173">MTSHWQEELLHVVDSEPDQATVFTAVAAAAHALGFEHCAYGLRLPVPVTQPRTLLLNNYPLPWQQRYQAAGYLHIDPTVAHCRRSTAPLVWDESLFLQARPLWDEAQQHGLGVGWAKSHFDANGVGGMFTLARCADPISSSELQTNRLKMVWLTHVAHMALSRHITLQAAKPLPALTEREVEVLKWTADGKTTSEIADILELSDNTVNFHIKNSISKLGTTNKTAAAVRAALLGLFN</sequence>
<dbReference type="RefSeq" id="WP_315649064.1">
    <property type="nucleotide sequence ID" value="NZ_JAVXZY010000001.1"/>
</dbReference>
<proteinExistence type="predicted"/>
<evidence type="ECO:0000256" key="2">
    <source>
        <dbReference type="ARBA" id="ARBA00023125"/>
    </source>
</evidence>
<dbReference type="PROSITE" id="PS50043">
    <property type="entry name" value="HTH_LUXR_2"/>
    <property type="match status" value="1"/>
</dbReference>
<dbReference type="InterPro" id="IPR000792">
    <property type="entry name" value="Tscrpt_reg_LuxR_C"/>
</dbReference>
<evidence type="ECO:0000313" key="5">
    <source>
        <dbReference type="EMBL" id="MDT8998633.1"/>
    </source>
</evidence>
<dbReference type="Pfam" id="PF03472">
    <property type="entry name" value="Autoind_bind"/>
    <property type="match status" value="1"/>
</dbReference>
<dbReference type="Proteomes" id="UP001246372">
    <property type="component" value="Unassembled WGS sequence"/>
</dbReference>
<reference evidence="5" key="1">
    <citation type="submission" date="2023-09" db="EMBL/GenBank/DDBJ databases">
        <title>Paucibacter sp. APW11 Genome sequencing and assembly.</title>
        <authorList>
            <person name="Kim I."/>
        </authorList>
    </citation>
    <scope>NUCLEOTIDE SEQUENCE</scope>
    <source>
        <strain evidence="5">APW11</strain>
    </source>
</reference>
<dbReference type="PRINTS" id="PR00038">
    <property type="entry name" value="HTHLUXR"/>
</dbReference>
<dbReference type="SMART" id="SM00421">
    <property type="entry name" value="HTH_LUXR"/>
    <property type="match status" value="1"/>
</dbReference>
<feature type="domain" description="HTH luxR-type" evidence="4">
    <location>
        <begin position="169"/>
        <end position="234"/>
    </location>
</feature>
<accession>A0ABU3P973</accession>
<dbReference type="SUPFAM" id="SSF75516">
    <property type="entry name" value="Pheromone-binding domain of LuxR-like quorum-sensing transcription factors"/>
    <property type="match status" value="1"/>
</dbReference>
<dbReference type="InterPro" id="IPR036693">
    <property type="entry name" value="TF_LuxR_autoind-bd_dom_sf"/>
</dbReference>
<dbReference type="InterPro" id="IPR005143">
    <property type="entry name" value="TF_LuxR_autoind-bd_dom"/>
</dbReference>
<keyword evidence="3" id="KW-0804">Transcription</keyword>
<evidence type="ECO:0000256" key="1">
    <source>
        <dbReference type="ARBA" id="ARBA00023015"/>
    </source>
</evidence>
<dbReference type="Gene3D" id="1.10.10.10">
    <property type="entry name" value="Winged helix-like DNA-binding domain superfamily/Winged helix DNA-binding domain"/>
    <property type="match status" value="1"/>
</dbReference>
<keyword evidence="6" id="KW-1185">Reference proteome</keyword>
<dbReference type="Pfam" id="PF00196">
    <property type="entry name" value="GerE"/>
    <property type="match status" value="1"/>
</dbReference>
<dbReference type="PANTHER" id="PTHR44688">
    <property type="entry name" value="DNA-BINDING TRANSCRIPTIONAL ACTIVATOR DEVR_DOSR"/>
    <property type="match status" value="1"/>
</dbReference>
<comment type="caution">
    <text evidence="5">The sequence shown here is derived from an EMBL/GenBank/DDBJ whole genome shotgun (WGS) entry which is preliminary data.</text>
</comment>
<keyword evidence="2" id="KW-0238">DNA-binding</keyword>
<dbReference type="PANTHER" id="PTHR44688:SF16">
    <property type="entry name" value="DNA-BINDING TRANSCRIPTIONAL ACTIVATOR DEVR_DOSR"/>
    <property type="match status" value="1"/>
</dbReference>
<evidence type="ECO:0000259" key="4">
    <source>
        <dbReference type="PROSITE" id="PS50043"/>
    </source>
</evidence>
<dbReference type="SUPFAM" id="SSF46894">
    <property type="entry name" value="C-terminal effector domain of the bipartite response regulators"/>
    <property type="match status" value="1"/>
</dbReference>
<protein>
    <submittedName>
        <fullName evidence="5">Autoinducer binding domain-containing protein</fullName>
    </submittedName>
</protein>
<evidence type="ECO:0000256" key="3">
    <source>
        <dbReference type="ARBA" id="ARBA00023163"/>
    </source>
</evidence>
<organism evidence="5 6">
    <name type="scientific">Roseateles aquae</name>
    <dbReference type="NCBI Taxonomy" id="3077235"/>
    <lineage>
        <taxon>Bacteria</taxon>
        <taxon>Pseudomonadati</taxon>
        <taxon>Pseudomonadota</taxon>
        <taxon>Betaproteobacteria</taxon>
        <taxon>Burkholderiales</taxon>
        <taxon>Sphaerotilaceae</taxon>
        <taxon>Roseateles</taxon>
    </lineage>
</organism>
<dbReference type="InterPro" id="IPR036388">
    <property type="entry name" value="WH-like_DNA-bd_sf"/>
</dbReference>
<dbReference type="CDD" id="cd06170">
    <property type="entry name" value="LuxR_C_like"/>
    <property type="match status" value="1"/>
</dbReference>
<name>A0ABU3P973_9BURK</name>
<dbReference type="PROSITE" id="PS00622">
    <property type="entry name" value="HTH_LUXR_1"/>
    <property type="match status" value="1"/>
</dbReference>
<dbReference type="EMBL" id="JAVXZY010000001">
    <property type="protein sequence ID" value="MDT8998633.1"/>
    <property type="molecule type" value="Genomic_DNA"/>
</dbReference>